<evidence type="ECO:0000313" key="11">
    <source>
        <dbReference type="Proteomes" id="UP000009222"/>
    </source>
</evidence>
<feature type="domain" description="FAD/NAD(P)-binding" evidence="9">
    <location>
        <begin position="7"/>
        <end position="298"/>
    </location>
</feature>
<dbReference type="FunCoup" id="F5YGD8">
    <property type="interactions" value="238"/>
</dbReference>
<dbReference type="NCBIfam" id="TIGR01292">
    <property type="entry name" value="TRX_reduct"/>
    <property type="match status" value="1"/>
</dbReference>
<comment type="catalytic activity">
    <reaction evidence="7">
        <text>[thioredoxin]-dithiol + NADP(+) = [thioredoxin]-disulfide + NADPH + H(+)</text>
        <dbReference type="Rhea" id="RHEA:20345"/>
        <dbReference type="Rhea" id="RHEA-COMP:10698"/>
        <dbReference type="Rhea" id="RHEA-COMP:10700"/>
        <dbReference type="ChEBI" id="CHEBI:15378"/>
        <dbReference type="ChEBI" id="CHEBI:29950"/>
        <dbReference type="ChEBI" id="CHEBI:50058"/>
        <dbReference type="ChEBI" id="CHEBI:57783"/>
        <dbReference type="ChEBI" id="CHEBI:58349"/>
        <dbReference type="EC" id="1.8.1.9"/>
    </reaction>
</comment>
<comment type="subunit">
    <text evidence="7">Homodimer.</text>
</comment>
<keyword evidence="11" id="KW-1185">Reference proteome</keyword>
<comment type="cofactor">
    <cofactor evidence="8">
        <name>FAD</name>
        <dbReference type="ChEBI" id="CHEBI:57692"/>
    </cofactor>
    <text evidence="8">Binds 1 FAD per subunit.</text>
</comment>
<comment type="similarity">
    <text evidence="1 7">Belongs to the class-II pyridine nucleotide-disulfide oxidoreductase family.</text>
</comment>
<dbReference type="InterPro" id="IPR036188">
    <property type="entry name" value="FAD/NAD-bd_sf"/>
</dbReference>
<dbReference type="STRING" id="545695.TREAZ_2380"/>
<evidence type="ECO:0000256" key="5">
    <source>
        <dbReference type="ARBA" id="ARBA00023157"/>
    </source>
</evidence>
<evidence type="ECO:0000259" key="9">
    <source>
        <dbReference type="Pfam" id="PF07992"/>
    </source>
</evidence>
<dbReference type="eggNOG" id="COG0492">
    <property type="taxonomic scope" value="Bacteria"/>
</dbReference>
<dbReference type="InParanoid" id="F5YGD8"/>
<keyword evidence="2 7" id="KW-0285">Flavoprotein</keyword>
<keyword evidence="8" id="KW-0521">NADP</keyword>
<organism evidence="10 11">
    <name type="scientific">Leadbettera azotonutricia (strain ATCC BAA-888 / DSM 13862 / ZAS-9)</name>
    <name type="common">Treponema azotonutricium</name>
    <dbReference type="NCBI Taxonomy" id="545695"/>
    <lineage>
        <taxon>Bacteria</taxon>
        <taxon>Pseudomonadati</taxon>
        <taxon>Spirochaetota</taxon>
        <taxon>Spirochaetia</taxon>
        <taxon>Spirochaetales</taxon>
        <taxon>Breznakiellaceae</taxon>
        <taxon>Leadbettera</taxon>
    </lineage>
</organism>
<dbReference type="AlphaFoldDB" id="F5YGD8"/>
<dbReference type="PANTHER" id="PTHR48105">
    <property type="entry name" value="THIOREDOXIN REDUCTASE 1-RELATED-RELATED"/>
    <property type="match status" value="1"/>
</dbReference>
<dbReference type="KEGG" id="taz:TREAZ_2380"/>
<dbReference type="PRINTS" id="PR00368">
    <property type="entry name" value="FADPNR"/>
</dbReference>
<evidence type="ECO:0000256" key="1">
    <source>
        <dbReference type="ARBA" id="ARBA00009333"/>
    </source>
</evidence>
<dbReference type="EC" id="1.8.1.9" evidence="7"/>
<dbReference type="SUPFAM" id="SSF51905">
    <property type="entry name" value="FAD/NAD(P)-binding domain"/>
    <property type="match status" value="1"/>
</dbReference>
<dbReference type="Gene3D" id="3.50.50.60">
    <property type="entry name" value="FAD/NAD(P)-binding domain"/>
    <property type="match status" value="2"/>
</dbReference>
<gene>
    <name evidence="10" type="primary">trxB</name>
    <name evidence="10" type="ordered locus">TREAZ_2380</name>
</gene>
<evidence type="ECO:0000256" key="7">
    <source>
        <dbReference type="RuleBase" id="RU003880"/>
    </source>
</evidence>
<dbReference type="RefSeq" id="WP_015713134.1">
    <property type="nucleotide sequence ID" value="NC_015577.1"/>
</dbReference>
<dbReference type="Pfam" id="PF07992">
    <property type="entry name" value="Pyr_redox_2"/>
    <property type="match status" value="1"/>
</dbReference>
<evidence type="ECO:0000256" key="2">
    <source>
        <dbReference type="ARBA" id="ARBA00022630"/>
    </source>
</evidence>
<proteinExistence type="inferred from homology"/>
<dbReference type="EMBL" id="CP001841">
    <property type="protein sequence ID" value="AEF81176.1"/>
    <property type="molecule type" value="Genomic_DNA"/>
</dbReference>
<protein>
    <recommendedName>
        <fullName evidence="7">Thioredoxin reductase</fullName>
        <ecNumber evidence="7">1.8.1.9</ecNumber>
    </recommendedName>
</protein>
<dbReference type="PRINTS" id="PR00469">
    <property type="entry name" value="PNDRDTASEII"/>
</dbReference>
<evidence type="ECO:0000256" key="8">
    <source>
        <dbReference type="RuleBase" id="RU003881"/>
    </source>
</evidence>
<dbReference type="InterPro" id="IPR005982">
    <property type="entry name" value="Thioredox_Rdtase"/>
</dbReference>
<evidence type="ECO:0000313" key="10">
    <source>
        <dbReference type="EMBL" id="AEF81176.1"/>
    </source>
</evidence>
<evidence type="ECO:0000256" key="4">
    <source>
        <dbReference type="ARBA" id="ARBA00023002"/>
    </source>
</evidence>
<dbReference type="GO" id="GO:0005737">
    <property type="term" value="C:cytoplasm"/>
    <property type="evidence" value="ECO:0007669"/>
    <property type="project" value="InterPro"/>
</dbReference>
<dbReference type="GO" id="GO:0019430">
    <property type="term" value="P:removal of superoxide radicals"/>
    <property type="evidence" value="ECO:0007669"/>
    <property type="project" value="UniProtKB-UniRule"/>
</dbReference>
<keyword evidence="5" id="KW-1015">Disulfide bond</keyword>
<dbReference type="OrthoDB" id="9806179at2"/>
<dbReference type="InterPro" id="IPR008255">
    <property type="entry name" value="Pyr_nucl-diS_OxRdtase_2_AS"/>
</dbReference>
<dbReference type="HOGENOM" id="CLU_031864_5_3_12"/>
<evidence type="ECO:0000256" key="6">
    <source>
        <dbReference type="ARBA" id="ARBA00023284"/>
    </source>
</evidence>
<name>F5YGD8_LEAAZ</name>
<keyword evidence="4 7" id="KW-0560">Oxidoreductase</keyword>
<accession>F5YGD8</accession>
<dbReference type="InterPro" id="IPR050097">
    <property type="entry name" value="Ferredoxin-NADP_redctase_2"/>
</dbReference>
<sequence>MTETDADLIIIGAGPAGLAAAQYGARANLRVLVLEQMAPGGQVLLIDILENYPGIAQGKTGFDFSDDLHRQAVSFGAQFLTEQVLSIKKEGDIFSVTLNKGAVRTAPALLIATGAKHRKLGIPGEEQFYGRGVSYCATCDGPFFKNKKIFVVGGGDAACDEAQYLSRLSSQVILIHRRDRFRAQKAIADRVLHNPNIRISFNTIMKEIKGDKKTASVILEKTTAECKPSGEINEEAADAVFIFTGTDPQTALVSDVKKDETGYIITDQRMASSLPGLYAAGDVRATPFRQVVVAAAEGAIAAHSAAEYIDALRGQAY</sequence>
<dbReference type="InterPro" id="IPR023753">
    <property type="entry name" value="FAD/NAD-binding_dom"/>
</dbReference>
<reference evidence="10 11" key="2">
    <citation type="journal article" date="2011" name="ISME J.">
        <title>RNA-seq reveals cooperative metabolic interactions between two termite-gut spirochete species in co-culture.</title>
        <authorList>
            <person name="Rosenthal A.Z."/>
            <person name="Matson E.G."/>
            <person name="Eldar A."/>
            <person name="Leadbetter J.R."/>
        </authorList>
    </citation>
    <scope>NUCLEOTIDE SEQUENCE [LARGE SCALE GENOMIC DNA]</scope>
    <source>
        <strain evidence="11">ATCC BAA-888 / DSM 13862 / ZAS-9</strain>
    </source>
</reference>
<dbReference type="PROSITE" id="PS00573">
    <property type="entry name" value="PYRIDINE_REDOX_2"/>
    <property type="match status" value="1"/>
</dbReference>
<keyword evidence="6 7" id="KW-0676">Redox-active center</keyword>
<reference evidence="11" key="1">
    <citation type="submission" date="2009-12" db="EMBL/GenBank/DDBJ databases">
        <title>Complete sequence of Treponema azotonutricium strain ZAS-9.</title>
        <authorList>
            <person name="Tetu S.G."/>
            <person name="Matson E."/>
            <person name="Ren Q."/>
            <person name="Seshadri R."/>
            <person name="Elbourne L."/>
            <person name="Hassan K.A."/>
            <person name="Durkin A."/>
            <person name="Radune D."/>
            <person name="Mohamoud Y."/>
            <person name="Shay R."/>
            <person name="Jin S."/>
            <person name="Zhang X."/>
            <person name="Lucey K."/>
            <person name="Ballor N.R."/>
            <person name="Ottesen E."/>
            <person name="Rosenthal R."/>
            <person name="Allen A."/>
            <person name="Leadbetter J.R."/>
            <person name="Paulsen I.T."/>
        </authorList>
    </citation>
    <scope>NUCLEOTIDE SEQUENCE [LARGE SCALE GENOMIC DNA]</scope>
    <source>
        <strain evidence="11">ATCC BAA-888 / DSM 13862 / ZAS-9</strain>
    </source>
</reference>
<evidence type="ECO:0000256" key="3">
    <source>
        <dbReference type="ARBA" id="ARBA00022827"/>
    </source>
</evidence>
<keyword evidence="3 7" id="KW-0274">FAD</keyword>
<dbReference type="GO" id="GO:0004791">
    <property type="term" value="F:thioredoxin-disulfide reductase (NADPH) activity"/>
    <property type="evidence" value="ECO:0007669"/>
    <property type="project" value="UniProtKB-UniRule"/>
</dbReference>
<dbReference type="Proteomes" id="UP000009222">
    <property type="component" value="Chromosome"/>
</dbReference>